<accession>A0A4U0X546</accession>
<evidence type="ECO:0000313" key="3">
    <source>
        <dbReference type="Proteomes" id="UP000309340"/>
    </source>
</evidence>
<dbReference type="EMBL" id="NAJQ01000348">
    <property type="protein sequence ID" value="TKA71540.1"/>
    <property type="molecule type" value="Genomic_DNA"/>
</dbReference>
<name>A0A4U0X546_9PEZI</name>
<reference evidence="2 3" key="1">
    <citation type="submission" date="2017-03" db="EMBL/GenBank/DDBJ databases">
        <title>Genomes of endolithic fungi from Antarctica.</title>
        <authorList>
            <person name="Coleine C."/>
            <person name="Masonjones S."/>
            <person name="Stajich J.E."/>
        </authorList>
    </citation>
    <scope>NUCLEOTIDE SEQUENCE [LARGE SCALE GENOMIC DNA]</scope>
    <source>
        <strain evidence="2 3">CCFEE 5184</strain>
    </source>
</reference>
<protein>
    <submittedName>
        <fullName evidence="2">Uncharacterized protein</fullName>
    </submittedName>
</protein>
<dbReference type="Proteomes" id="UP000309340">
    <property type="component" value="Unassembled WGS sequence"/>
</dbReference>
<sequence>MLSLTPQCGICGQPLLSSDLTSDPSQHFCGLELNGAAIVQPVVVSARKVDSSLVAPESSARSSLSADDGEAGRGGSHHLAPSTPHNPLDLAEIGRLYMENAALRGMRIPTLMMPSTSDTFSTPRYTPAVAGQPVMTKQVAMANGERVMVEVAVHAK</sequence>
<evidence type="ECO:0000313" key="2">
    <source>
        <dbReference type="EMBL" id="TKA71540.1"/>
    </source>
</evidence>
<gene>
    <name evidence="2" type="ORF">B0A55_07065</name>
</gene>
<proteinExistence type="predicted"/>
<evidence type="ECO:0000256" key="1">
    <source>
        <dbReference type="SAM" id="MobiDB-lite"/>
    </source>
</evidence>
<comment type="caution">
    <text evidence="2">The sequence shown here is derived from an EMBL/GenBank/DDBJ whole genome shotgun (WGS) entry which is preliminary data.</text>
</comment>
<dbReference type="OrthoDB" id="3886786at2759"/>
<dbReference type="AlphaFoldDB" id="A0A4U0X546"/>
<feature type="region of interest" description="Disordered" evidence="1">
    <location>
        <begin position="54"/>
        <end position="86"/>
    </location>
</feature>
<keyword evidence="3" id="KW-1185">Reference proteome</keyword>
<organism evidence="2 3">
    <name type="scientific">Friedmanniomyces simplex</name>
    <dbReference type="NCBI Taxonomy" id="329884"/>
    <lineage>
        <taxon>Eukaryota</taxon>
        <taxon>Fungi</taxon>
        <taxon>Dikarya</taxon>
        <taxon>Ascomycota</taxon>
        <taxon>Pezizomycotina</taxon>
        <taxon>Dothideomycetes</taxon>
        <taxon>Dothideomycetidae</taxon>
        <taxon>Mycosphaerellales</taxon>
        <taxon>Teratosphaeriaceae</taxon>
        <taxon>Friedmanniomyces</taxon>
    </lineage>
</organism>